<evidence type="ECO:0000313" key="14">
    <source>
        <dbReference type="Proteomes" id="UP000694700"/>
    </source>
</evidence>
<evidence type="ECO:0000256" key="5">
    <source>
        <dbReference type="ARBA" id="ARBA00022989"/>
    </source>
</evidence>
<dbReference type="InterPro" id="IPR013783">
    <property type="entry name" value="Ig-like_fold"/>
</dbReference>
<dbReference type="GO" id="GO:0042130">
    <property type="term" value="P:negative regulation of T cell proliferation"/>
    <property type="evidence" value="ECO:0007669"/>
    <property type="project" value="TreeGrafter"/>
</dbReference>
<dbReference type="PANTHER" id="PTHR25466:SF14">
    <property type="entry name" value="BUTYROPHILIN SUBFAMILY 2 MEMBER A2-LIKE-RELATED"/>
    <property type="match status" value="1"/>
</dbReference>
<organism evidence="13 14">
    <name type="scientific">Cyprinus carpio</name>
    <name type="common">Common carp</name>
    <dbReference type="NCBI Taxonomy" id="7962"/>
    <lineage>
        <taxon>Eukaryota</taxon>
        <taxon>Metazoa</taxon>
        <taxon>Chordata</taxon>
        <taxon>Craniata</taxon>
        <taxon>Vertebrata</taxon>
        <taxon>Euteleostomi</taxon>
        <taxon>Actinopterygii</taxon>
        <taxon>Neopterygii</taxon>
        <taxon>Teleostei</taxon>
        <taxon>Ostariophysi</taxon>
        <taxon>Cypriniformes</taxon>
        <taxon>Cyprinidae</taxon>
        <taxon>Cyprininae</taxon>
        <taxon>Cyprinus</taxon>
    </lineage>
</organism>
<keyword evidence="10" id="KW-0393">Immunoglobulin domain</keyword>
<evidence type="ECO:0000313" key="13">
    <source>
        <dbReference type="Ensembl" id="ENSCCRP00015083618.1"/>
    </source>
</evidence>
<dbReference type="GO" id="GO:0006955">
    <property type="term" value="P:immune response"/>
    <property type="evidence" value="ECO:0007669"/>
    <property type="project" value="TreeGrafter"/>
</dbReference>
<dbReference type="Gene3D" id="2.60.40.10">
    <property type="entry name" value="Immunoglobulins"/>
    <property type="match status" value="1"/>
</dbReference>
<feature type="transmembrane region" description="Helical" evidence="11">
    <location>
        <begin position="21"/>
        <end position="39"/>
    </location>
</feature>
<reference evidence="13" key="1">
    <citation type="submission" date="2025-08" db="UniProtKB">
        <authorList>
            <consortium name="Ensembl"/>
        </authorList>
    </citation>
    <scope>IDENTIFICATION</scope>
</reference>
<dbReference type="InterPro" id="IPR013106">
    <property type="entry name" value="Ig_V-set"/>
</dbReference>
<dbReference type="Ensembl" id="ENSCCRT00015086342.1">
    <property type="protein sequence ID" value="ENSCCRP00015083618.1"/>
    <property type="gene ID" value="ENSCCRG00015033761.1"/>
</dbReference>
<dbReference type="InterPro" id="IPR051713">
    <property type="entry name" value="T-cell_Activation_Regulation"/>
</dbReference>
<keyword evidence="2" id="KW-1003">Cell membrane</keyword>
<keyword evidence="8" id="KW-0675">Receptor</keyword>
<keyword evidence="3 11" id="KW-0812">Transmembrane</keyword>
<evidence type="ECO:0000256" key="2">
    <source>
        <dbReference type="ARBA" id="ARBA00022475"/>
    </source>
</evidence>
<protein>
    <recommendedName>
        <fullName evidence="12">Immunoglobulin V-set domain-containing protein</fullName>
    </recommendedName>
</protein>
<feature type="domain" description="Immunoglobulin V-set" evidence="12">
    <location>
        <begin position="48"/>
        <end position="135"/>
    </location>
</feature>
<dbReference type="GO" id="GO:0071222">
    <property type="term" value="P:cellular response to lipopolysaccharide"/>
    <property type="evidence" value="ECO:0007669"/>
    <property type="project" value="TreeGrafter"/>
</dbReference>
<dbReference type="PANTHER" id="PTHR25466">
    <property type="entry name" value="T-LYMPHOCYTE ACTIVATION ANTIGEN"/>
    <property type="match status" value="1"/>
</dbReference>
<keyword evidence="7" id="KW-1015">Disulfide bond</keyword>
<keyword evidence="6 11" id="KW-0472">Membrane</keyword>
<dbReference type="GO" id="GO:0007166">
    <property type="term" value="P:cell surface receptor signaling pathway"/>
    <property type="evidence" value="ECO:0007669"/>
    <property type="project" value="TreeGrafter"/>
</dbReference>
<evidence type="ECO:0000256" key="3">
    <source>
        <dbReference type="ARBA" id="ARBA00022692"/>
    </source>
</evidence>
<dbReference type="GO" id="GO:0031295">
    <property type="term" value="P:T cell costimulation"/>
    <property type="evidence" value="ECO:0007669"/>
    <property type="project" value="TreeGrafter"/>
</dbReference>
<accession>A0A8C1XL21</accession>
<dbReference type="Pfam" id="PF07686">
    <property type="entry name" value="V-set"/>
    <property type="match status" value="1"/>
</dbReference>
<dbReference type="AlphaFoldDB" id="A0A8C1XL21"/>
<evidence type="ECO:0000256" key="4">
    <source>
        <dbReference type="ARBA" id="ARBA00022729"/>
    </source>
</evidence>
<dbReference type="GO" id="GO:0009897">
    <property type="term" value="C:external side of plasma membrane"/>
    <property type="evidence" value="ECO:0007669"/>
    <property type="project" value="TreeGrafter"/>
</dbReference>
<name>A0A8C1XL21_CYPCA</name>
<dbReference type="SUPFAM" id="SSF48726">
    <property type="entry name" value="Immunoglobulin"/>
    <property type="match status" value="1"/>
</dbReference>
<dbReference type="InterPro" id="IPR036179">
    <property type="entry name" value="Ig-like_dom_sf"/>
</dbReference>
<dbReference type="Proteomes" id="UP000694700">
    <property type="component" value="Unplaced"/>
</dbReference>
<comment type="subcellular location">
    <subcellularLocation>
        <location evidence="1">Cell membrane</location>
        <topology evidence="1">Single-pass type I membrane protein</topology>
    </subcellularLocation>
</comment>
<evidence type="ECO:0000256" key="11">
    <source>
        <dbReference type="SAM" id="Phobius"/>
    </source>
</evidence>
<keyword evidence="4" id="KW-0732">Signal</keyword>
<evidence type="ECO:0000259" key="12">
    <source>
        <dbReference type="Pfam" id="PF07686"/>
    </source>
</evidence>
<evidence type="ECO:0000256" key="6">
    <source>
        <dbReference type="ARBA" id="ARBA00023136"/>
    </source>
</evidence>
<evidence type="ECO:0000256" key="9">
    <source>
        <dbReference type="ARBA" id="ARBA00023180"/>
    </source>
</evidence>
<keyword evidence="5 11" id="KW-1133">Transmembrane helix</keyword>
<evidence type="ECO:0000256" key="10">
    <source>
        <dbReference type="ARBA" id="ARBA00023319"/>
    </source>
</evidence>
<evidence type="ECO:0000256" key="7">
    <source>
        <dbReference type="ARBA" id="ARBA00023157"/>
    </source>
</evidence>
<keyword evidence="9" id="KW-0325">Glycoprotein</keyword>
<dbReference type="GO" id="GO:0042102">
    <property type="term" value="P:positive regulation of T cell proliferation"/>
    <property type="evidence" value="ECO:0007669"/>
    <property type="project" value="TreeGrafter"/>
</dbReference>
<evidence type="ECO:0000256" key="1">
    <source>
        <dbReference type="ARBA" id="ARBA00004251"/>
    </source>
</evidence>
<proteinExistence type="predicted"/>
<sequence length="184" mass="20829">MDLIQKLIICTCLHRWCCFKLLHVNIILFFITSLFSVSLQETVGGFFGGSAVLPCSSEEPLHTIQDIHVHERHSGQNVYGIINGNGSVGGQDPQYKNRAESFPEEYLRGKFSIKLNNLQHTDAGVYWCYIIMKESDDQIVELLIKSDSPCILCTDIMKASCTENVKALSIVLLLQYFEVYESMQ</sequence>
<evidence type="ECO:0000256" key="8">
    <source>
        <dbReference type="ARBA" id="ARBA00023170"/>
    </source>
</evidence>